<gene>
    <name evidence="3" type="ORF">SG35_010525</name>
</gene>
<protein>
    <submittedName>
        <fullName evidence="3">DUF2892 domain-containing protein</fullName>
    </submittedName>
</protein>
<reference evidence="3 4" key="1">
    <citation type="journal article" date="2015" name="Genome Announc.">
        <title>Draft Genome Sequences of Marine Isolates of Thalassomonas viridans and Thalassomonas actiniarum.</title>
        <authorList>
            <person name="Olonade I."/>
            <person name="van Zyl L.J."/>
            <person name="Trindade M."/>
        </authorList>
    </citation>
    <scope>NUCLEOTIDE SEQUENCE [LARGE SCALE GENOMIC DNA]</scope>
    <source>
        <strain evidence="3 4">A5K-106</strain>
    </source>
</reference>
<dbReference type="InterPro" id="IPR021309">
    <property type="entry name" value="YgaP-like_TM"/>
</dbReference>
<dbReference type="Pfam" id="PF11127">
    <property type="entry name" value="YgaP-like_TM"/>
    <property type="match status" value="1"/>
</dbReference>
<sequence>MNKNEGFIDRTLRIILGLLLLAMVFIGPQTLWGYVGLIPLVTGVVGFCPLYKIFGLSSCPLKS</sequence>
<evidence type="ECO:0000256" key="1">
    <source>
        <dbReference type="SAM" id="Phobius"/>
    </source>
</evidence>
<keyword evidence="1" id="KW-1133">Transmembrane helix</keyword>
<accession>A0AAE9YUF3</accession>
<feature type="transmembrane region" description="Helical" evidence="1">
    <location>
        <begin position="34"/>
        <end position="54"/>
    </location>
</feature>
<dbReference type="EMBL" id="CP059735">
    <property type="protein sequence ID" value="WDE01023.1"/>
    <property type="molecule type" value="Genomic_DNA"/>
</dbReference>
<feature type="transmembrane region" description="Helical" evidence="1">
    <location>
        <begin position="12"/>
        <end position="28"/>
    </location>
</feature>
<keyword evidence="1" id="KW-0472">Membrane</keyword>
<name>A0AAE9YUF3_9GAMM</name>
<reference evidence="3 4" key="2">
    <citation type="journal article" date="2022" name="Mar. Drugs">
        <title>Bioassay-Guided Fractionation Leads to the Detection of Cholic Acid Generated by the Rare Thalassomonas sp.</title>
        <authorList>
            <person name="Pheiffer F."/>
            <person name="Schneider Y.K."/>
            <person name="Hansen E.H."/>
            <person name="Andersen J.H."/>
            <person name="Isaksson J."/>
            <person name="Busche T."/>
            <person name="R C."/>
            <person name="Kalinowski J."/>
            <person name="Zyl L.V."/>
            <person name="Trindade M."/>
        </authorList>
    </citation>
    <scope>NUCLEOTIDE SEQUENCE [LARGE SCALE GENOMIC DNA]</scope>
    <source>
        <strain evidence="3 4">A5K-106</strain>
    </source>
</reference>
<dbReference type="KEGG" id="tact:SG35_010525"/>
<dbReference type="Proteomes" id="UP000032568">
    <property type="component" value="Chromosome"/>
</dbReference>
<evidence type="ECO:0000259" key="2">
    <source>
        <dbReference type="Pfam" id="PF11127"/>
    </source>
</evidence>
<organism evidence="3 4">
    <name type="scientific">Thalassomonas actiniarum</name>
    <dbReference type="NCBI Taxonomy" id="485447"/>
    <lineage>
        <taxon>Bacteria</taxon>
        <taxon>Pseudomonadati</taxon>
        <taxon>Pseudomonadota</taxon>
        <taxon>Gammaproteobacteria</taxon>
        <taxon>Alteromonadales</taxon>
        <taxon>Colwelliaceae</taxon>
        <taxon>Thalassomonas</taxon>
    </lineage>
</organism>
<proteinExistence type="predicted"/>
<evidence type="ECO:0000313" key="4">
    <source>
        <dbReference type="Proteomes" id="UP000032568"/>
    </source>
</evidence>
<dbReference type="RefSeq" id="WP_044836230.1">
    <property type="nucleotide sequence ID" value="NZ_CP059735.1"/>
</dbReference>
<evidence type="ECO:0000313" key="3">
    <source>
        <dbReference type="EMBL" id="WDE01023.1"/>
    </source>
</evidence>
<keyword evidence="4" id="KW-1185">Reference proteome</keyword>
<feature type="domain" description="Inner membrane protein YgaP-like transmembrane" evidence="2">
    <location>
        <begin position="1"/>
        <end position="61"/>
    </location>
</feature>
<keyword evidence="1" id="KW-0812">Transmembrane</keyword>
<dbReference type="AlphaFoldDB" id="A0AAE9YUF3"/>